<dbReference type="Ensembl" id="ENSDART00000158608.2">
    <property type="protein sequence ID" value="ENSDARP00000140824.1"/>
    <property type="gene ID" value="ENSDARG00000103087.2"/>
</dbReference>
<dbReference type="PRINTS" id="PR01077">
    <property type="entry name" value="CLAUDIN"/>
</dbReference>
<accession>A0A8M1RLM9</accession>
<dbReference type="GeneID" id="557209"/>
<dbReference type="GO" id="GO:0005198">
    <property type="term" value="F:structural molecule activity"/>
    <property type="evidence" value="ECO:0007669"/>
    <property type="project" value="InterPro"/>
</dbReference>
<dbReference type="GO" id="GO:0005886">
    <property type="term" value="C:plasma membrane"/>
    <property type="evidence" value="ECO:0000318"/>
    <property type="project" value="GO_Central"/>
</dbReference>
<comment type="similarity">
    <text evidence="3">Belongs to the claudin family.</text>
</comment>
<feature type="transmembrane region" description="Helical" evidence="10">
    <location>
        <begin position="84"/>
        <end position="107"/>
    </location>
</feature>
<dbReference type="EMBL" id="FQ377628">
    <property type="status" value="NOT_ANNOTATED_CDS"/>
    <property type="molecule type" value="Genomic_DNA"/>
</dbReference>
<name>A0A0G2L7R9_DANRE</name>
<evidence type="ECO:0000256" key="1">
    <source>
        <dbReference type="ARBA" id="ARBA00004435"/>
    </source>
</evidence>
<evidence type="ECO:0000256" key="7">
    <source>
        <dbReference type="ARBA" id="ARBA00022949"/>
    </source>
</evidence>
<dbReference type="InterPro" id="IPR004031">
    <property type="entry name" value="PMP22/EMP/MP20/Claudin"/>
</dbReference>
<evidence type="ECO:0000256" key="8">
    <source>
        <dbReference type="ARBA" id="ARBA00022989"/>
    </source>
</evidence>
<evidence type="ECO:0000256" key="6">
    <source>
        <dbReference type="ARBA" id="ARBA00022692"/>
    </source>
</evidence>
<gene>
    <name evidence="11 12" type="primary">cldn18</name>
</gene>
<evidence type="ECO:0000256" key="5">
    <source>
        <dbReference type="ARBA" id="ARBA00022475"/>
    </source>
</evidence>
<dbReference type="SMR" id="A0A0G2L7R9"/>
<reference evidence="11" key="2">
    <citation type="submission" date="2015-06" db="UniProtKB">
        <authorList>
            <consortium name="Ensembl"/>
        </authorList>
    </citation>
    <scope>IDENTIFICATION</scope>
    <source>
        <strain evidence="11">Tuebingen</strain>
    </source>
</reference>
<feature type="transmembrane region" description="Helical" evidence="10">
    <location>
        <begin position="119"/>
        <end position="143"/>
    </location>
</feature>
<keyword evidence="8 10" id="KW-1133">Transmembrane helix</keyword>
<dbReference type="KEGG" id="dre:557209"/>
<evidence type="ECO:0000313" key="12">
    <source>
        <dbReference type="ZFIN" id="ZDB-GENE-130530-867"/>
    </source>
</evidence>
<protein>
    <submittedName>
        <fullName evidence="11">Claudin 18</fullName>
    </submittedName>
</protein>
<dbReference type="OrthoDB" id="8795554at2759"/>
<accession>A0A0G2L7R9</accession>
<evidence type="ECO:0000256" key="2">
    <source>
        <dbReference type="ARBA" id="ARBA00004651"/>
    </source>
</evidence>
<dbReference type="ZFIN" id="ZDB-GENE-130530-867">
    <property type="gene designation" value="cldn18"/>
</dbReference>
<sequence length="258" mass="28219">MSAPALQTTGFVSGVIGTAGVFAATLMDVWCFRNQQQDQPQRVSSIYTYKGLWKDCEMSGTVFPECQPLYSHPNYSGILQAARALMIIAILVAVIAVFIGFFCLKCLKMKNMQLSTRAKLILSSAIIFFIAGICGIAAASVYADQLVPSFMMPQFNQKQGEKGGVQCANNVAAMDPSASRYTFGPALYIAWVGAALLILGGILMSIAYKRMQCKTETREGYIYNAAQCRAAEEESQCQTQGQSLSQCQYQCHSQVQRI</sequence>
<dbReference type="CTD" id="51208"/>
<dbReference type="eggNOG" id="ENOG502QWPS">
    <property type="taxonomic scope" value="Eukaryota"/>
</dbReference>
<dbReference type="GO" id="GO:0007155">
    <property type="term" value="P:cell adhesion"/>
    <property type="evidence" value="ECO:0000318"/>
    <property type="project" value="GO_Central"/>
</dbReference>
<dbReference type="STRING" id="7955.ENSDARP00000140824"/>
<dbReference type="FunCoup" id="A0A0G2L7R9">
    <property type="interactions" value="347"/>
</dbReference>
<keyword evidence="7" id="KW-0965">Cell junction</keyword>
<evidence type="ECO:0000256" key="4">
    <source>
        <dbReference type="ARBA" id="ARBA00022427"/>
    </source>
</evidence>
<comment type="subcellular location">
    <subcellularLocation>
        <location evidence="1">Cell junction</location>
        <location evidence="1">Tight junction</location>
    </subcellularLocation>
    <subcellularLocation>
        <location evidence="2">Cell membrane</location>
        <topology evidence="2">Multi-pass membrane protein</topology>
    </subcellularLocation>
</comment>
<keyword evidence="6 10" id="KW-0812">Transmembrane</keyword>
<dbReference type="GeneTree" id="ENSGT00940000158655"/>
<dbReference type="OMA" id="IVASFRM"/>
<dbReference type="PROSITE" id="PS01346">
    <property type="entry name" value="CLAUDIN"/>
    <property type="match status" value="1"/>
</dbReference>
<dbReference type="InterPro" id="IPR006187">
    <property type="entry name" value="Claudin"/>
</dbReference>
<evidence type="ECO:0000313" key="11">
    <source>
        <dbReference type="Ensembl" id="ENSDARP00000140824"/>
    </source>
</evidence>
<keyword evidence="5" id="KW-1003">Cell membrane</keyword>
<evidence type="ECO:0000256" key="9">
    <source>
        <dbReference type="ARBA" id="ARBA00023136"/>
    </source>
</evidence>
<dbReference type="InterPro" id="IPR017974">
    <property type="entry name" value="Claudin_CS"/>
</dbReference>
<organism evidence="11">
    <name type="scientific">Danio rerio</name>
    <name type="common">Zebrafish</name>
    <name type="synonym">Brachydanio rerio</name>
    <dbReference type="NCBI Taxonomy" id="7955"/>
    <lineage>
        <taxon>Eukaryota</taxon>
        <taxon>Metazoa</taxon>
        <taxon>Chordata</taxon>
        <taxon>Craniata</taxon>
        <taxon>Vertebrata</taxon>
        <taxon>Euteleostomi</taxon>
        <taxon>Actinopterygii</taxon>
        <taxon>Neopterygii</taxon>
        <taxon>Teleostei</taxon>
        <taxon>Ostariophysi</taxon>
        <taxon>Cypriniformes</taxon>
        <taxon>Danionidae</taxon>
        <taxon>Danioninae</taxon>
        <taxon>Danio</taxon>
    </lineage>
</organism>
<dbReference type="AGR" id="ZFIN:ZDB-GENE-130530-867"/>
<keyword evidence="9 10" id="KW-0472">Membrane</keyword>
<feature type="transmembrane region" description="Helical" evidence="10">
    <location>
        <begin position="186"/>
        <end position="208"/>
    </location>
</feature>
<dbReference type="Pfam" id="PF00822">
    <property type="entry name" value="PMP22_Claudin"/>
    <property type="match status" value="1"/>
</dbReference>
<dbReference type="PaxDb" id="7955-ENSDARP00000100579"/>
<evidence type="ECO:0000256" key="3">
    <source>
        <dbReference type="ARBA" id="ARBA00008295"/>
    </source>
</evidence>
<dbReference type="Bgee" id="ENSDARG00000103087">
    <property type="expression patterns" value="Expressed in gastrula and 2 other cell types or tissues"/>
</dbReference>
<dbReference type="GO" id="GO:0005923">
    <property type="term" value="C:bicellular tight junction"/>
    <property type="evidence" value="ECO:0000318"/>
    <property type="project" value="GO_Central"/>
</dbReference>
<reference evidence="11" key="1">
    <citation type="journal article" date="2013" name="Nature">
        <title>The zebrafish reference genome sequence and its relationship to the human genome.</title>
        <authorList>
            <consortium name="Genome Reference Consortium Zebrafish"/>
            <person name="Howe K."/>
            <person name="Clark M.D."/>
            <person name="Torroja C.F."/>
            <person name="Torrance J."/>
            <person name="Berthelot C."/>
            <person name="Muffato M."/>
            <person name="Collins J.E."/>
            <person name="Humphray S."/>
            <person name="McLaren K."/>
            <person name="Matthews L."/>
            <person name="McLaren S."/>
            <person name="Sealy I."/>
            <person name="Caccamo M."/>
            <person name="Churcher C."/>
            <person name="Scott C."/>
            <person name="Barrett J.C."/>
            <person name="Koch R."/>
            <person name="Rauch G.J."/>
            <person name="White S."/>
            <person name="Chow W."/>
            <person name="Kilian B."/>
            <person name="Quintais L.T."/>
            <person name="Guerra-Assuncao J.A."/>
            <person name="Zhou Y."/>
            <person name="Gu Y."/>
            <person name="Yen J."/>
            <person name="Vogel J.H."/>
            <person name="Eyre T."/>
            <person name="Redmond S."/>
            <person name="Banerjee R."/>
            <person name="Chi J."/>
            <person name="Fu B."/>
            <person name="Langley E."/>
            <person name="Maguire S.F."/>
            <person name="Laird G.K."/>
            <person name="Lloyd D."/>
            <person name="Kenyon E."/>
            <person name="Donaldson S."/>
            <person name="Sehra H."/>
            <person name="Almeida-King J."/>
            <person name="Loveland J."/>
            <person name="Trevanion S."/>
            <person name="Jones M."/>
            <person name="Quail M."/>
            <person name="Willey D."/>
            <person name="Hunt A."/>
            <person name="Burton J."/>
            <person name="Sims S."/>
            <person name="McLay K."/>
            <person name="Plumb B."/>
            <person name="Davis J."/>
            <person name="Clee C."/>
            <person name="Oliver K."/>
            <person name="Clark R."/>
            <person name="Riddle C."/>
            <person name="Elliot D."/>
            <person name="Eliott D."/>
            <person name="Threadgold G."/>
            <person name="Harden G."/>
            <person name="Ware D."/>
            <person name="Begum S."/>
            <person name="Mortimore B."/>
            <person name="Mortimer B."/>
            <person name="Kerry G."/>
            <person name="Heath P."/>
            <person name="Phillimore B."/>
            <person name="Tracey A."/>
            <person name="Corby N."/>
            <person name="Dunn M."/>
            <person name="Johnson C."/>
            <person name="Wood J."/>
            <person name="Clark S."/>
            <person name="Pelan S."/>
            <person name="Griffiths G."/>
            <person name="Smith M."/>
            <person name="Glithero R."/>
            <person name="Howden P."/>
            <person name="Barker N."/>
            <person name="Lloyd C."/>
            <person name="Stevens C."/>
            <person name="Harley J."/>
            <person name="Holt K."/>
            <person name="Panagiotidis G."/>
            <person name="Lovell J."/>
            <person name="Beasley H."/>
            <person name="Henderson C."/>
            <person name="Gordon D."/>
            <person name="Auger K."/>
            <person name="Wright D."/>
            <person name="Collins J."/>
            <person name="Raisen C."/>
            <person name="Dyer L."/>
            <person name="Leung K."/>
            <person name="Robertson L."/>
            <person name="Ambridge K."/>
            <person name="Leongamornlert D."/>
            <person name="McGuire S."/>
            <person name="Gilderthorp R."/>
            <person name="Griffiths C."/>
            <person name="Manthravadi D."/>
            <person name="Nichol S."/>
            <person name="Barker G."/>
            <person name="Whitehead S."/>
            <person name="Kay M."/>
            <person name="Brown J."/>
            <person name="Murnane C."/>
            <person name="Gray E."/>
            <person name="Humphries M."/>
            <person name="Sycamore N."/>
            <person name="Barker D."/>
            <person name="Saunders D."/>
            <person name="Wallis J."/>
            <person name="Babbage A."/>
            <person name="Hammond S."/>
            <person name="Mashreghi-Mohammadi M."/>
            <person name="Barr L."/>
            <person name="Martin S."/>
            <person name="Wray P."/>
            <person name="Ellington A."/>
            <person name="Matthews N."/>
            <person name="Ellwood M."/>
            <person name="Woodmansey R."/>
            <person name="Clark G."/>
            <person name="Cooper J."/>
            <person name="Cooper J."/>
            <person name="Tromans A."/>
            <person name="Grafham D."/>
            <person name="Skuce C."/>
            <person name="Pandian R."/>
            <person name="Andrews R."/>
            <person name="Harrison E."/>
            <person name="Kimberley A."/>
            <person name="Garnett J."/>
            <person name="Fosker N."/>
            <person name="Hall R."/>
            <person name="Garner P."/>
            <person name="Kelly D."/>
            <person name="Bird C."/>
            <person name="Palmer S."/>
            <person name="Gehring I."/>
            <person name="Berger A."/>
            <person name="Dooley C.M."/>
            <person name="Ersan-Urun Z."/>
            <person name="Eser C."/>
            <person name="Geiger H."/>
            <person name="Geisler M."/>
            <person name="Karotki L."/>
            <person name="Kirn A."/>
            <person name="Konantz J."/>
            <person name="Konantz M."/>
            <person name="Oberlander M."/>
            <person name="Rudolph-Geiger S."/>
            <person name="Teucke M."/>
            <person name="Lanz C."/>
            <person name="Raddatz G."/>
            <person name="Osoegawa K."/>
            <person name="Zhu B."/>
            <person name="Rapp A."/>
            <person name="Widaa S."/>
            <person name="Langford C."/>
            <person name="Yang F."/>
            <person name="Schuster S.C."/>
            <person name="Carter N.P."/>
            <person name="Harrow J."/>
            <person name="Ning Z."/>
            <person name="Herrero J."/>
            <person name="Searle S.M."/>
            <person name="Enright A."/>
            <person name="Geisler R."/>
            <person name="Plasterk R.H."/>
            <person name="Lee C."/>
            <person name="Westerfield M."/>
            <person name="de Jong P.J."/>
            <person name="Zon L.I."/>
            <person name="Postlethwait J.H."/>
            <person name="Nusslein-Volhard C."/>
            <person name="Hubbard T.J."/>
            <person name="Roest Crollius H."/>
            <person name="Rogers J."/>
            <person name="Stemple D.L."/>
        </authorList>
    </citation>
    <scope>NUCLEOTIDE SEQUENCE [LARGE SCALE GENOMIC DNA]</scope>
    <source>
        <strain evidence="11">Tuebingen</strain>
    </source>
</reference>
<dbReference type="GO" id="GO:0070830">
    <property type="term" value="P:bicellular tight junction assembly"/>
    <property type="evidence" value="ECO:0000318"/>
    <property type="project" value="GO_Central"/>
</dbReference>
<keyword evidence="4" id="KW-0796">Tight junction</keyword>
<evidence type="ECO:0000256" key="10">
    <source>
        <dbReference type="SAM" id="Phobius"/>
    </source>
</evidence>
<dbReference type="AlphaFoldDB" id="A0A0G2L7R9"/>
<dbReference type="Gene3D" id="1.20.140.150">
    <property type="match status" value="1"/>
</dbReference>
<dbReference type="PANTHER" id="PTHR12002">
    <property type="entry name" value="CLAUDIN"/>
    <property type="match status" value="1"/>
</dbReference>
<proteinExistence type="inferred from homology"/>